<evidence type="ECO:0000313" key="8">
    <source>
        <dbReference type="EMBL" id="CAH3021707.1"/>
    </source>
</evidence>
<dbReference type="PANTHER" id="PTHR31326">
    <property type="entry name" value="PROTEIN CLT2, CHLOROPLASTIC"/>
    <property type="match status" value="1"/>
</dbReference>
<feature type="transmembrane region" description="Helical" evidence="7">
    <location>
        <begin position="1649"/>
        <end position="1668"/>
    </location>
</feature>
<organism evidence="8 9">
    <name type="scientific">Porites evermanni</name>
    <dbReference type="NCBI Taxonomy" id="104178"/>
    <lineage>
        <taxon>Eukaryota</taxon>
        <taxon>Metazoa</taxon>
        <taxon>Cnidaria</taxon>
        <taxon>Anthozoa</taxon>
        <taxon>Hexacorallia</taxon>
        <taxon>Scleractinia</taxon>
        <taxon>Fungiina</taxon>
        <taxon>Poritidae</taxon>
        <taxon>Porites</taxon>
    </lineage>
</organism>
<feature type="transmembrane region" description="Helical" evidence="7">
    <location>
        <begin position="1512"/>
        <end position="1533"/>
    </location>
</feature>
<protein>
    <submittedName>
        <fullName evidence="8">Uncharacterized protein</fullName>
    </submittedName>
</protein>
<feature type="transmembrane region" description="Helical" evidence="7">
    <location>
        <begin position="1179"/>
        <end position="1199"/>
    </location>
</feature>
<feature type="transmembrane region" description="Helical" evidence="7">
    <location>
        <begin position="1139"/>
        <end position="1158"/>
    </location>
</feature>
<dbReference type="SUPFAM" id="SSF103481">
    <property type="entry name" value="Multidrug resistance efflux transporter EmrE"/>
    <property type="match status" value="2"/>
</dbReference>
<evidence type="ECO:0000256" key="4">
    <source>
        <dbReference type="ARBA" id="ARBA00022692"/>
    </source>
</evidence>
<evidence type="ECO:0000256" key="6">
    <source>
        <dbReference type="ARBA" id="ARBA00023136"/>
    </source>
</evidence>
<keyword evidence="9" id="KW-1185">Reference proteome</keyword>
<evidence type="ECO:0000256" key="7">
    <source>
        <dbReference type="SAM" id="Phobius"/>
    </source>
</evidence>
<feature type="transmembrane region" description="Helical" evidence="7">
    <location>
        <begin position="52"/>
        <end position="73"/>
    </location>
</feature>
<feature type="transmembrane region" description="Helical" evidence="7">
    <location>
        <begin position="93"/>
        <end position="117"/>
    </location>
</feature>
<proteinExistence type="inferred from homology"/>
<dbReference type="InterPro" id="IPR037185">
    <property type="entry name" value="EmrE-like"/>
</dbReference>
<feature type="transmembrane region" description="Helical" evidence="7">
    <location>
        <begin position="693"/>
        <end position="710"/>
    </location>
</feature>
<feature type="transmembrane region" description="Helical" evidence="7">
    <location>
        <begin position="652"/>
        <end position="673"/>
    </location>
</feature>
<feature type="transmembrane region" description="Helical" evidence="7">
    <location>
        <begin position="627"/>
        <end position="645"/>
    </location>
</feature>
<sequence>MEINCNRDYENADTLKSTAILSCEVMSSCSSDLKGESGKRIKIAFLNRSVPLLWANLFFAIVLLSAEVGNRVVLPLWVDSANGTVTGATMNPYFALSFSSIVFFIIFGLGTMFIRIFSPKDIGDTEERFPHLLLFLVGFCDALNGVLILFACKGSRTPPYLQAILGNFLIPLTVLFRFLILRKKPTSSKLQCAVVVAAGLFICLIPTIFPTVGGKNKAEPLNENGTISRIMWPVIFMLGCVPEALMRVLEERGVKIESDKSGEQMNLVHFLFWTSTYELLCIVALFWTDILPWYGHVDGIKNFGKSWWSALQCFFGGAGCSEAPGLRGTLYIATHIISHIAGANLLRHAEGATLLAIVSSLVTPLGFIFWTLFREIPFEWYPEVRASTWFSIGALVIMLPAIFAYNMGTQSRVERQLSRTGPEEPLLSDSKRQPRYSNTFKSLLNRFFIFVFCFRQQPSYSTESRAIMDLTELNSTSGSRASHYVSCEVISSSSGNVNGRSWKGVKIAFVKRSVPLLWANLFFATVLLSAEVGHKVVLPLWVDAANGTVTGATMNPYFALSFSSIAFFILFGLGTMFIRIFWPGDIGETEKRFPRLLLFLVGSCDALNGVLIVFASKGSRTPPYLQAILGNFLIPLTVLFRFLILRKKPTSLKLLSAIVVAAGLFISLIPTIFPTFGGKNKAEPANENGTISRIMWPIIFMLGSLPEALMRVLEERGVKTESGTSGKQINLVYFLFWTSTYELLCIVALFWTDILPWYGDVDSIKNFGKSWWSAFQCFFGGAGCSEAPGLRGTLYIAMHVISHLAGANLLRHAEGATLLAIVTSLVTPLGFIFWTLFRETPFQWHPAVHVSTWFSIGALVIMVPAIFAYNKGAPEISLNPDGSSCDEKLCSTRSRLEFQLSRTGPTEPLLSESKRQPKYSAKFTRDEFASIKNLASHASEDTTSAIGPESKTVKIGFFEIPLFWANFLFAFLAVTGQVGQNVSLPLWVDSTNANTSGPTVDSYFVLSFASLSFVIIFGLGTLLIRIISPQELGETEKRFPHRLLFLVGFCDALNGLLVVFASKGSRTPPYLQAILGNFIIPLTVLFRLLILRKKPTRLKLLCALVVFVGLFISLIPTIFPQVDPKAEKTKNEAHGASRVLWPIIFMLGFVPAAVMNVLEERGVKMEITESKGSKKGINLVYFLFWTSLYQLLCVSLFFWADFLPWYGQVDNIREFGKNWWYGIQCFFHGAGCSSTSGIRGTMFILMYVVSYVGGANLLRHAEGATWLAIVTSLVTPLGFIFWTLFTESPFKWHPEGHVSTWFSIGALALMVPAIFVYNVGAPEISLNAGEDHKGFIHSDSIGEYNSVEGGLHQPLLSDATQPTSYSLDPAEVSLSLYAMNTSPEDYEPPVLDNFASAESVPLFRSSEKQPRIRHLTSCCYSSRNFATLLFAIMSVTGQIAQYVSLPLWIDSTSQPTISSTNQSIKWKPTVDSYFVASFAALSFVIVFGFALLCCNIICPNNFTEIDWSYRRLLLLLGSIQGVSALFIVFSSSGKRTPPYLQAILGNFSIPITLLFRFLFLKKIPTMRKLLSAAFVVLGLFICLIPTIFPCIDPKASTKHDLGGATGLARIFWPIAFMFGFGITGTAFIVEEKAVKMGGNVGHNSQASLLSVLFWTSLSQFLALLLLFWTDIIPGFGHTNNIHEFIANWTFGFQCVFGGAGCSSVPGVLAFLFILGYIMAVSGFALLLRYAEGATLLAIVLSLCTPLGFVFWMLFQEHPFHWNPTLHTSSWFSIAALLIMIPAAFIYNTGSPERERERQEMAPANP</sequence>
<dbReference type="EMBL" id="CALNXI010000192">
    <property type="protein sequence ID" value="CAH3021707.1"/>
    <property type="molecule type" value="Genomic_DNA"/>
</dbReference>
<comment type="caution">
    <text evidence="8">The sequence shown here is derived from an EMBL/GenBank/DDBJ whole genome shotgun (WGS) entry which is preliminary data.</text>
</comment>
<keyword evidence="5 7" id="KW-1133">Transmembrane helix</keyword>
<evidence type="ECO:0000256" key="2">
    <source>
        <dbReference type="ARBA" id="ARBA00006690"/>
    </source>
</evidence>
<feature type="transmembrane region" description="Helical" evidence="7">
    <location>
        <begin position="849"/>
        <end position="869"/>
    </location>
</feature>
<dbReference type="Pfam" id="PF08627">
    <property type="entry name" value="CRT-like"/>
    <property type="match status" value="3"/>
</dbReference>
<evidence type="ECO:0000256" key="5">
    <source>
        <dbReference type="ARBA" id="ARBA00022989"/>
    </source>
</evidence>
<feature type="transmembrane region" description="Helical" evidence="7">
    <location>
        <begin position="270"/>
        <end position="288"/>
    </location>
</feature>
<feature type="transmembrane region" description="Helical" evidence="7">
    <location>
        <begin position="1219"/>
        <end position="1252"/>
    </location>
</feature>
<dbReference type="Proteomes" id="UP001159427">
    <property type="component" value="Unassembled WGS sequence"/>
</dbReference>
<feature type="transmembrane region" description="Helical" evidence="7">
    <location>
        <begin position="817"/>
        <end position="837"/>
    </location>
</feature>
<comment type="subcellular location">
    <subcellularLocation>
        <location evidence="1">Membrane</location>
        <topology evidence="1">Multi-pass membrane protein</topology>
    </subcellularLocation>
</comment>
<feature type="transmembrane region" description="Helical" evidence="7">
    <location>
        <begin position="1610"/>
        <end position="1629"/>
    </location>
</feature>
<feature type="transmembrane region" description="Helical" evidence="7">
    <location>
        <begin position="1707"/>
        <end position="1727"/>
    </location>
</feature>
<gene>
    <name evidence="8" type="ORF">PEVE_00012517</name>
</gene>
<evidence type="ECO:0000313" key="9">
    <source>
        <dbReference type="Proteomes" id="UP001159427"/>
    </source>
</evidence>
<feature type="transmembrane region" description="Helical" evidence="7">
    <location>
        <begin position="1539"/>
        <end position="1557"/>
    </location>
</feature>
<dbReference type="PANTHER" id="PTHR31326:SF1">
    <property type="entry name" value="PROTEIN CLT2, CHLOROPLASTIC"/>
    <property type="match status" value="1"/>
</dbReference>
<accession>A0ABN8M0X9</accession>
<feature type="transmembrane region" description="Helical" evidence="7">
    <location>
        <begin position="1569"/>
        <end position="1588"/>
    </location>
</feature>
<feature type="transmembrane region" description="Helical" evidence="7">
    <location>
        <begin position="1043"/>
        <end position="1061"/>
    </location>
</feature>
<feature type="transmembrane region" description="Helical" evidence="7">
    <location>
        <begin position="1297"/>
        <end position="1317"/>
    </location>
</feature>
<comment type="similarity">
    <text evidence="2">Belongs to the CRT-like transporter family.</text>
</comment>
<feature type="transmembrane region" description="Helical" evidence="7">
    <location>
        <begin position="1002"/>
        <end position="1023"/>
    </location>
</feature>
<feature type="transmembrane region" description="Helical" evidence="7">
    <location>
        <begin position="129"/>
        <end position="151"/>
    </location>
</feature>
<feature type="transmembrane region" description="Helical" evidence="7">
    <location>
        <begin position="163"/>
        <end position="180"/>
    </location>
</feature>
<feature type="transmembrane region" description="Helical" evidence="7">
    <location>
        <begin position="1473"/>
        <end position="1500"/>
    </location>
</feature>
<dbReference type="InterPro" id="IPR013936">
    <property type="entry name" value="CRT-like"/>
</dbReference>
<feature type="transmembrane region" description="Helical" evidence="7">
    <location>
        <begin position="1734"/>
        <end position="1754"/>
    </location>
</feature>
<evidence type="ECO:0000256" key="1">
    <source>
        <dbReference type="ARBA" id="ARBA00004141"/>
    </source>
</evidence>
<feature type="transmembrane region" description="Helical" evidence="7">
    <location>
        <begin position="192"/>
        <end position="210"/>
    </location>
</feature>
<feature type="transmembrane region" description="Helical" evidence="7">
    <location>
        <begin position="731"/>
        <end position="751"/>
    </location>
</feature>
<feature type="transmembrane region" description="Helical" evidence="7">
    <location>
        <begin position="962"/>
        <end position="982"/>
    </location>
</feature>
<name>A0ABN8M0X9_9CNID</name>
<feature type="transmembrane region" description="Helical" evidence="7">
    <location>
        <begin position="593"/>
        <end position="615"/>
    </location>
</feature>
<reference evidence="8 9" key="1">
    <citation type="submission" date="2022-05" db="EMBL/GenBank/DDBJ databases">
        <authorList>
            <consortium name="Genoscope - CEA"/>
            <person name="William W."/>
        </authorList>
    </citation>
    <scope>NUCLEOTIDE SEQUENCE [LARGE SCALE GENOMIC DNA]</scope>
</reference>
<keyword evidence="6 7" id="KW-0472">Membrane</keyword>
<feature type="transmembrane region" description="Helical" evidence="7">
    <location>
        <begin position="557"/>
        <end position="581"/>
    </location>
</feature>
<feature type="transmembrane region" description="Helical" evidence="7">
    <location>
        <begin position="516"/>
        <end position="537"/>
    </location>
</feature>
<keyword evidence="3" id="KW-0813">Transport</keyword>
<feature type="transmembrane region" description="Helical" evidence="7">
    <location>
        <begin position="1264"/>
        <end position="1285"/>
    </location>
</feature>
<feature type="transmembrane region" description="Helical" evidence="7">
    <location>
        <begin position="1098"/>
        <end position="1119"/>
    </location>
</feature>
<feature type="transmembrane region" description="Helical" evidence="7">
    <location>
        <begin position="388"/>
        <end position="408"/>
    </location>
</feature>
<evidence type="ECO:0000256" key="3">
    <source>
        <dbReference type="ARBA" id="ARBA00022448"/>
    </source>
</evidence>
<feature type="transmembrane region" description="Helical" evidence="7">
    <location>
        <begin position="353"/>
        <end position="373"/>
    </location>
</feature>
<feature type="transmembrane region" description="Helical" evidence="7">
    <location>
        <begin position="1769"/>
        <end position="1787"/>
    </location>
</feature>
<feature type="transmembrane region" description="Helical" evidence="7">
    <location>
        <begin position="230"/>
        <end position="249"/>
    </location>
</feature>
<feature type="transmembrane region" description="Helical" evidence="7">
    <location>
        <begin position="1425"/>
        <end position="1449"/>
    </location>
</feature>
<keyword evidence="4 7" id="KW-0812">Transmembrane</keyword>
<feature type="transmembrane region" description="Helical" evidence="7">
    <location>
        <begin position="1073"/>
        <end position="1091"/>
    </location>
</feature>